<dbReference type="InterPro" id="IPR045629">
    <property type="entry name" value="DUF6232"/>
</dbReference>
<dbReference type="EMBL" id="SFBF01000077">
    <property type="protein sequence ID" value="TRU52073.1"/>
    <property type="molecule type" value="Genomic_DNA"/>
</dbReference>
<name>A0A552FZB2_MICAE</name>
<proteinExistence type="predicted"/>
<evidence type="ECO:0000313" key="2">
    <source>
        <dbReference type="EMBL" id="TRU52073.1"/>
    </source>
</evidence>
<dbReference type="Pfam" id="PF19744">
    <property type="entry name" value="DUF6232"/>
    <property type="match status" value="1"/>
</dbReference>
<evidence type="ECO:0000313" key="3">
    <source>
        <dbReference type="Proteomes" id="UP000320293"/>
    </source>
</evidence>
<sequence length="182" mass="20772">MLSKFFSEDESNDNEINTSIIKIRGRTLIFVNSIYQISNIASLRLLNLSRVQPFPKYLVWLIIIGLALLFVFPGNIKIFGVVVLAYAGWQFYQYERNKLRVRYGLKISLNSGEKPIITNSDAEFLKQMMLVLYNIMNNDEPRAVTFNLDQRQIVEDKSINIDSMFGSSFVSGNVTGDVVSNV</sequence>
<gene>
    <name evidence="2" type="ORF">EWV91_04330</name>
</gene>
<comment type="caution">
    <text evidence="2">The sequence shown here is derived from an EMBL/GenBank/DDBJ whole genome shotgun (WGS) entry which is preliminary data.</text>
</comment>
<keyword evidence="1" id="KW-1133">Transmembrane helix</keyword>
<reference evidence="2 3" key="1">
    <citation type="submission" date="2019-01" db="EMBL/GenBank/DDBJ databases">
        <title>Coherence of Microcystis species and biogeography revealed through population genomics.</title>
        <authorList>
            <person name="Perez-Carrascal O.M."/>
            <person name="Terrat Y."/>
            <person name="Giani A."/>
            <person name="Fortin N."/>
            <person name="Tromas N."/>
            <person name="Shapiro B.J."/>
        </authorList>
    </citation>
    <scope>NUCLEOTIDE SEQUENCE [LARGE SCALE GENOMIC DNA]</scope>
    <source>
        <strain evidence="2">Ma_QC_Ca_00000000_S207</strain>
    </source>
</reference>
<feature type="transmembrane region" description="Helical" evidence="1">
    <location>
        <begin position="58"/>
        <end position="89"/>
    </location>
</feature>
<protein>
    <submittedName>
        <fullName evidence="2">Uncharacterized protein</fullName>
    </submittedName>
</protein>
<keyword evidence="1" id="KW-0812">Transmembrane</keyword>
<accession>A0A552FZB2</accession>
<evidence type="ECO:0000256" key="1">
    <source>
        <dbReference type="SAM" id="Phobius"/>
    </source>
</evidence>
<dbReference type="AlphaFoldDB" id="A0A552FZB2"/>
<keyword evidence="1" id="KW-0472">Membrane</keyword>
<dbReference type="Proteomes" id="UP000320293">
    <property type="component" value="Unassembled WGS sequence"/>
</dbReference>
<organism evidence="2 3">
    <name type="scientific">Microcystis aeruginosa Ma_QC_Ca_00000000_S207</name>
    <dbReference type="NCBI Taxonomy" id="2486251"/>
    <lineage>
        <taxon>Bacteria</taxon>
        <taxon>Bacillati</taxon>
        <taxon>Cyanobacteriota</taxon>
        <taxon>Cyanophyceae</taxon>
        <taxon>Oscillatoriophycideae</taxon>
        <taxon>Chroococcales</taxon>
        <taxon>Microcystaceae</taxon>
        <taxon>Microcystis</taxon>
    </lineage>
</organism>